<dbReference type="Pfam" id="PF00271">
    <property type="entry name" value="Helicase_C"/>
    <property type="match status" value="1"/>
</dbReference>
<dbReference type="InterPro" id="IPR027417">
    <property type="entry name" value="P-loop_NTPase"/>
</dbReference>
<dbReference type="InterPro" id="IPR038718">
    <property type="entry name" value="SNF2-like_sf"/>
</dbReference>
<feature type="region of interest" description="Disordered" evidence="2">
    <location>
        <begin position="1188"/>
        <end position="1215"/>
    </location>
</feature>
<dbReference type="GO" id="GO:0016787">
    <property type="term" value="F:hydrolase activity"/>
    <property type="evidence" value="ECO:0007669"/>
    <property type="project" value="UniProtKB-KW"/>
</dbReference>
<feature type="region of interest" description="Disordered" evidence="2">
    <location>
        <begin position="540"/>
        <end position="559"/>
    </location>
</feature>
<dbReference type="SMART" id="SM00490">
    <property type="entry name" value="HELICc"/>
    <property type="match status" value="1"/>
</dbReference>
<reference evidence="4 5" key="1">
    <citation type="submission" date="2019-08" db="EMBL/GenBank/DDBJ databases">
        <title>Massilia golmudensis sp. nov., isolated from sand in the Qinghai-Tibetan Plateau.</title>
        <authorList>
            <person name="Zhang B."/>
        </authorList>
    </citation>
    <scope>NUCLEOTIDE SEQUENCE [LARGE SCALE GENOMIC DNA]</scope>
    <source>
        <strain evidence="4 5">GEM5</strain>
    </source>
</reference>
<evidence type="ECO:0000256" key="1">
    <source>
        <dbReference type="ARBA" id="ARBA00022801"/>
    </source>
</evidence>
<dbReference type="PANTHER" id="PTHR45629">
    <property type="entry name" value="SNF2/RAD54 FAMILY MEMBER"/>
    <property type="match status" value="1"/>
</dbReference>
<dbReference type="EMBL" id="VPFD01000012">
    <property type="protein sequence ID" value="TXF99575.1"/>
    <property type="molecule type" value="Genomic_DNA"/>
</dbReference>
<evidence type="ECO:0000256" key="2">
    <source>
        <dbReference type="SAM" id="MobiDB-lite"/>
    </source>
</evidence>
<dbReference type="InterPro" id="IPR050496">
    <property type="entry name" value="SNF2_RAD54_helicase_repair"/>
</dbReference>
<dbReference type="InterPro" id="IPR006935">
    <property type="entry name" value="Helicase/UvrB_N"/>
</dbReference>
<accession>A0A5C7G3P0</accession>
<proteinExistence type="predicted"/>
<dbReference type="Gene3D" id="3.40.50.10810">
    <property type="entry name" value="Tandem AAA-ATPase domain"/>
    <property type="match status" value="1"/>
</dbReference>
<dbReference type="GO" id="GO:0004386">
    <property type="term" value="F:helicase activity"/>
    <property type="evidence" value="ECO:0007669"/>
    <property type="project" value="UniProtKB-KW"/>
</dbReference>
<dbReference type="Proteomes" id="UP000321413">
    <property type="component" value="Unassembled WGS sequence"/>
</dbReference>
<evidence type="ECO:0000313" key="5">
    <source>
        <dbReference type="Proteomes" id="UP000321413"/>
    </source>
</evidence>
<dbReference type="RefSeq" id="WP_147935061.1">
    <property type="nucleotide sequence ID" value="NZ_VPFD01000012.1"/>
</dbReference>
<dbReference type="PANTHER" id="PTHR45629:SF7">
    <property type="entry name" value="DNA EXCISION REPAIR PROTEIN ERCC-6-RELATED"/>
    <property type="match status" value="1"/>
</dbReference>
<dbReference type="AlphaFoldDB" id="A0A5C7G3P0"/>
<dbReference type="CDD" id="cd18793">
    <property type="entry name" value="SF2_C_SNF"/>
    <property type="match status" value="1"/>
</dbReference>
<feature type="domain" description="Helicase C-terminal" evidence="3">
    <location>
        <begin position="937"/>
        <end position="1100"/>
    </location>
</feature>
<evidence type="ECO:0000259" key="3">
    <source>
        <dbReference type="PROSITE" id="PS51194"/>
    </source>
</evidence>
<dbReference type="GO" id="GO:0005524">
    <property type="term" value="F:ATP binding"/>
    <property type="evidence" value="ECO:0007669"/>
    <property type="project" value="InterPro"/>
</dbReference>
<sequence>MSRRISFDRIVKATAERATVQGDWDRQRTTARAISTRFGKGYDAVLLADEVGMGKTYVALAVMADYLMQSERNDRRVLLITPPSHVLKHKWVEEIDSFNGKYVNHVGDAERKGMRPLNINSYWELFRSLHDYEDAACRRVDKHILHPFLHTLFGWAKAHGLLGKQPRMWPVLSEFDVLGRENLGFAARYSQAAIREFLDSESAALGGLFQKAFQELKNETFDEKPLIELFKRFTGQQDRFEPNVYVMSMSALNAPRIHEGDNKLFSQFVLGFLLSGVHAANRMKVVRALEDANILRPRLRYARWQDYLESILATSREDMYGLRGATQRVLKRADVAARWRVLRAQLQEGGGVPREFFNQVRDLVFQEKLAEANIGLAVIDEVHNWKAGKHNASVFEACYAPHIASKLIMSATPFQVEEAEMQRVFDVVVRKDGKSARVLAQVFAKETGAMRRCLQASDKFALAWKALSTVRDSRELDALLAARDDAGIRSIASKIVDVGDAEDAVENFSAALLAYRDTIGALQESLREIVIRHTKPPDKRDFRIGEHFHTGHPDGRRRPALYPSAGYGGEDAAMVNFIGMRLGQLVEREGGGTKQANARLLGGMSSSKSAYLEGASARKIGSSQQRYQAMFAQVLRDTTHPKVQATVTRALDNFVHGRKTLIFCERVKTLDEIEEALAQKIDAYHRSLAGANTMQRTSLLKRADLVDNLWWISLGDAAGEADAFGVELPRQRDAAGRFVQASLARAGIRPNARRIIRLLDAYLLGTALAQDARIASRWSHALKMFAGLHQALTASDDQEGSGLLRAYVNGSGQLDEERSDDSVDQDEDDGVSEALRVVDAQYRDRQNLWCAAPRQDFHRALWDLLDSEAERLLARNPQPLPLQAFADIVPQLMEGLRRVALREDLIARYEALAGNKSHFERISAGMATMDVGHGETMLARAQRFISGLVAEEGSISKADQRESKRRSMWSGILRRDVRYVSTLSGAVGNDLRLKLCASFNSPLLPDILVCSAIGSEGIDLHRHCADIIHHDLPWNPARLEQRIGRLDRVNSLADSSRPLRIGIPFLANNYEKYQYDVVFSRAQKFDVLLGTPDFQAADIDEEVYSESAGSTIVSEHGDAEADADATPDGGIMPPLPEMIIQFLKVDLAVFRQASVEVRDDAGRGIALDRGAPSAEGLALFHVLGPATATAPAESRAEPTLRKTAPEDSGGAEGAA</sequence>
<comment type="caution">
    <text evidence="4">The sequence shown here is derived from an EMBL/GenBank/DDBJ whole genome shotgun (WGS) entry which is preliminary data.</text>
</comment>
<feature type="compositionally biased region" description="Basic and acidic residues" evidence="2">
    <location>
        <begin position="540"/>
        <end position="557"/>
    </location>
</feature>
<dbReference type="SUPFAM" id="SSF52540">
    <property type="entry name" value="P-loop containing nucleoside triphosphate hydrolases"/>
    <property type="match status" value="2"/>
</dbReference>
<protein>
    <recommendedName>
        <fullName evidence="3">Helicase C-terminal domain-containing protein</fullName>
    </recommendedName>
</protein>
<feature type="compositionally biased region" description="Basic and acidic residues" evidence="2">
    <location>
        <begin position="1194"/>
        <end position="1205"/>
    </location>
</feature>
<dbReference type="InterPro" id="IPR049730">
    <property type="entry name" value="SNF2/RAD54-like_C"/>
</dbReference>
<name>A0A5C7G3P0_9BURK</name>
<gene>
    <name evidence="4" type="ORF">FVD38_12200</name>
</gene>
<dbReference type="InterPro" id="IPR001650">
    <property type="entry name" value="Helicase_C-like"/>
</dbReference>
<organism evidence="4 5">
    <name type="scientific">Massilia arenae</name>
    <dbReference type="NCBI Taxonomy" id="2603288"/>
    <lineage>
        <taxon>Bacteria</taxon>
        <taxon>Pseudomonadati</taxon>
        <taxon>Pseudomonadota</taxon>
        <taxon>Betaproteobacteria</taxon>
        <taxon>Burkholderiales</taxon>
        <taxon>Oxalobacteraceae</taxon>
        <taxon>Telluria group</taxon>
        <taxon>Massilia</taxon>
    </lineage>
</organism>
<keyword evidence="1" id="KW-0378">Hydrolase</keyword>
<dbReference type="Pfam" id="PF04851">
    <property type="entry name" value="ResIII"/>
    <property type="match status" value="1"/>
</dbReference>
<evidence type="ECO:0000313" key="4">
    <source>
        <dbReference type="EMBL" id="TXF99575.1"/>
    </source>
</evidence>
<dbReference type="PROSITE" id="PS51194">
    <property type="entry name" value="HELICASE_CTER"/>
    <property type="match status" value="1"/>
</dbReference>
<keyword evidence="5" id="KW-1185">Reference proteome</keyword>
<dbReference type="GO" id="GO:0003677">
    <property type="term" value="F:DNA binding"/>
    <property type="evidence" value="ECO:0007669"/>
    <property type="project" value="InterPro"/>
</dbReference>
<dbReference type="Gene3D" id="3.40.50.300">
    <property type="entry name" value="P-loop containing nucleotide triphosphate hydrolases"/>
    <property type="match status" value="1"/>
</dbReference>